<feature type="non-terminal residue" evidence="4">
    <location>
        <position position="1"/>
    </location>
</feature>
<name>A0ABW9QZU9_9ACTN</name>
<sequence length="170" mass="18471">ELYRGSLIRVARGSFRAPDGSRFERDIVHHPGAVVVVPLAGPGTALLVRQYRAAIGTELLELPAGKRDVDGEPPERTAERELIEEVGRRAGKLELLAEFYNSPGFCDEHTWLYLATDLTEVPHDRQGVEEHAMTVHEVALGDLDRLVASGEVADAKTIVGLSLAARRAGA</sequence>
<dbReference type="Gene3D" id="3.90.79.10">
    <property type="entry name" value="Nucleoside Triphosphate Pyrophosphohydrolase"/>
    <property type="match status" value="1"/>
</dbReference>
<accession>A0ABW9QZU9</accession>
<proteinExistence type="predicted"/>
<keyword evidence="2" id="KW-0378">Hydrolase</keyword>
<feature type="domain" description="Nudix hydrolase" evidence="3">
    <location>
        <begin position="28"/>
        <end position="160"/>
    </location>
</feature>
<dbReference type="Proteomes" id="UP000437736">
    <property type="component" value="Unassembled WGS sequence"/>
</dbReference>
<dbReference type="CDD" id="cd03424">
    <property type="entry name" value="NUDIX_ADPRase_Nudt5_UGPPase_Nudt14"/>
    <property type="match status" value="1"/>
</dbReference>
<dbReference type="PANTHER" id="PTHR11839:SF18">
    <property type="entry name" value="NUDIX HYDROLASE DOMAIN-CONTAINING PROTEIN"/>
    <property type="match status" value="1"/>
</dbReference>
<dbReference type="SUPFAM" id="SSF55811">
    <property type="entry name" value="Nudix"/>
    <property type="match status" value="1"/>
</dbReference>
<evidence type="ECO:0000259" key="3">
    <source>
        <dbReference type="PROSITE" id="PS51462"/>
    </source>
</evidence>
<evidence type="ECO:0000313" key="5">
    <source>
        <dbReference type="Proteomes" id="UP000437736"/>
    </source>
</evidence>
<evidence type="ECO:0000256" key="2">
    <source>
        <dbReference type="ARBA" id="ARBA00022801"/>
    </source>
</evidence>
<comment type="caution">
    <text evidence="4">The sequence shown here is derived from an EMBL/GenBank/DDBJ whole genome shotgun (WGS) entry which is preliminary data.</text>
</comment>
<evidence type="ECO:0000313" key="4">
    <source>
        <dbReference type="EMBL" id="MST35161.1"/>
    </source>
</evidence>
<comment type="cofactor">
    <cofactor evidence="1">
        <name>Mg(2+)</name>
        <dbReference type="ChEBI" id="CHEBI:18420"/>
    </cofactor>
</comment>
<dbReference type="InterPro" id="IPR015797">
    <property type="entry name" value="NUDIX_hydrolase-like_dom_sf"/>
</dbReference>
<protein>
    <submittedName>
        <fullName evidence="4">NUDIX domain-containing protein</fullName>
    </submittedName>
</protein>
<dbReference type="Pfam" id="PF00293">
    <property type="entry name" value="NUDIX"/>
    <property type="match status" value="1"/>
</dbReference>
<organism evidence="4 5">
    <name type="scientific">Acidiferrimicrobium australe</name>
    <dbReference type="NCBI Taxonomy" id="2664430"/>
    <lineage>
        <taxon>Bacteria</taxon>
        <taxon>Bacillati</taxon>
        <taxon>Actinomycetota</taxon>
        <taxon>Acidimicrobiia</taxon>
        <taxon>Acidimicrobiales</taxon>
        <taxon>Acidimicrobiaceae</taxon>
        <taxon>Acidiferrimicrobium</taxon>
    </lineage>
</organism>
<dbReference type="PANTHER" id="PTHR11839">
    <property type="entry name" value="UDP/ADP-SUGAR PYROPHOSPHATASE"/>
    <property type="match status" value="1"/>
</dbReference>
<evidence type="ECO:0000256" key="1">
    <source>
        <dbReference type="ARBA" id="ARBA00001946"/>
    </source>
</evidence>
<reference evidence="4 5" key="1">
    <citation type="submission" date="2019-11" db="EMBL/GenBank/DDBJ databases">
        <title>Acidiferrimicrobium australis gen. nov., sp. nov., an acidophilic and obligately heterotrophic, member of the Actinobacteria that catalyses dissimilatory oxido- reduction of iron isolated from metal-rich acidic water in Chile.</title>
        <authorList>
            <person name="Gonzalez D."/>
            <person name="Huber K."/>
            <person name="Hedrich S."/>
            <person name="Rojas-Villalobos C."/>
            <person name="Quatrini R."/>
            <person name="Dinamarca M.A."/>
            <person name="Schwarz A."/>
            <person name="Canales C."/>
            <person name="Nancucheo I."/>
        </authorList>
    </citation>
    <scope>NUCLEOTIDE SEQUENCE [LARGE SCALE GENOMIC DNA]</scope>
    <source>
        <strain evidence="4 5">USS-CCA1</strain>
    </source>
</reference>
<keyword evidence="5" id="KW-1185">Reference proteome</keyword>
<dbReference type="EMBL" id="WJHE01001481">
    <property type="protein sequence ID" value="MST35161.1"/>
    <property type="molecule type" value="Genomic_DNA"/>
</dbReference>
<gene>
    <name evidence="4" type="ORF">GHK86_20815</name>
</gene>
<dbReference type="PROSITE" id="PS51462">
    <property type="entry name" value="NUDIX"/>
    <property type="match status" value="1"/>
</dbReference>
<dbReference type="InterPro" id="IPR000086">
    <property type="entry name" value="NUDIX_hydrolase_dom"/>
</dbReference>